<dbReference type="InterPro" id="IPR016181">
    <property type="entry name" value="Acyl_CoA_acyltransferase"/>
</dbReference>
<dbReference type="InterPro" id="IPR050769">
    <property type="entry name" value="NAT_camello-type"/>
</dbReference>
<dbReference type="KEGG" id="hyh:D3Y59_12875"/>
<dbReference type="PROSITE" id="PS51186">
    <property type="entry name" value="GNAT"/>
    <property type="match status" value="1"/>
</dbReference>
<evidence type="ECO:0000313" key="4">
    <source>
        <dbReference type="Proteomes" id="UP000262802"/>
    </source>
</evidence>
<dbReference type="PANTHER" id="PTHR13947:SF37">
    <property type="entry name" value="LD18367P"/>
    <property type="match status" value="1"/>
</dbReference>
<sequence length="172" mass="18410">MNIRALTPAEVPPRLAALGELLIDAVANGASVGYLHPLTAAAAAQYWAGVRAAVNAGETVLLTAEAPYGRVCGTVQLVLATKPNAPHRAEVSKLLVHSAYRRQGLARALLQALEGYARQHQRSTLVLDTRRGDAAELLYQQMGYTLAGEIPAYVRNEAGTLQSTMVYYKLLG</sequence>
<evidence type="ECO:0000259" key="2">
    <source>
        <dbReference type="PROSITE" id="PS51186"/>
    </source>
</evidence>
<dbReference type="Gene3D" id="3.40.630.30">
    <property type="match status" value="1"/>
</dbReference>
<keyword evidence="4" id="KW-1185">Reference proteome</keyword>
<dbReference type="EMBL" id="CP032317">
    <property type="protein sequence ID" value="AYA37857.1"/>
    <property type="molecule type" value="Genomic_DNA"/>
</dbReference>
<dbReference type="SUPFAM" id="SSF55729">
    <property type="entry name" value="Acyl-CoA N-acyltransferases (Nat)"/>
    <property type="match status" value="1"/>
</dbReference>
<dbReference type="Proteomes" id="UP000262802">
    <property type="component" value="Chromosome"/>
</dbReference>
<name>A0A3B7RU73_9BACT</name>
<reference evidence="3 4" key="1">
    <citation type="submission" date="2018-09" db="EMBL/GenBank/DDBJ databases">
        <title>Hymenobacter medium sp. nov., isolated from R2A medium.</title>
        <authorList>
            <person name="Yingchao G."/>
        </authorList>
    </citation>
    <scope>NUCLEOTIDE SEQUENCE [LARGE SCALE GENOMIC DNA]</scope>
    <source>
        <strain evidence="4">sh-6</strain>
    </source>
</reference>
<dbReference type="GO" id="GO:0008080">
    <property type="term" value="F:N-acetyltransferase activity"/>
    <property type="evidence" value="ECO:0007669"/>
    <property type="project" value="InterPro"/>
</dbReference>
<dbReference type="CDD" id="cd04301">
    <property type="entry name" value="NAT_SF"/>
    <property type="match status" value="1"/>
</dbReference>
<evidence type="ECO:0000256" key="1">
    <source>
        <dbReference type="ARBA" id="ARBA00022679"/>
    </source>
</evidence>
<dbReference type="PANTHER" id="PTHR13947">
    <property type="entry name" value="GNAT FAMILY N-ACETYLTRANSFERASE"/>
    <property type="match status" value="1"/>
</dbReference>
<organism evidence="3 4">
    <name type="scientific">Hymenobacter oligotrophus</name>
    <dbReference type="NCBI Taxonomy" id="2319843"/>
    <lineage>
        <taxon>Bacteria</taxon>
        <taxon>Pseudomonadati</taxon>
        <taxon>Bacteroidota</taxon>
        <taxon>Cytophagia</taxon>
        <taxon>Cytophagales</taxon>
        <taxon>Hymenobacteraceae</taxon>
        <taxon>Hymenobacter</taxon>
    </lineage>
</organism>
<feature type="domain" description="N-acetyltransferase" evidence="2">
    <location>
        <begin position="1"/>
        <end position="172"/>
    </location>
</feature>
<keyword evidence="1 3" id="KW-0808">Transferase</keyword>
<dbReference type="RefSeq" id="WP_119445415.1">
    <property type="nucleotide sequence ID" value="NZ_CP032317.1"/>
</dbReference>
<dbReference type="InterPro" id="IPR000182">
    <property type="entry name" value="GNAT_dom"/>
</dbReference>
<proteinExistence type="predicted"/>
<dbReference type="AlphaFoldDB" id="A0A3B7RU73"/>
<dbReference type="OrthoDB" id="3389160at2"/>
<gene>
    <name evidence="3" type="ORF">D3Y59_12875</name>
</gene>
<dbReference type="Pfam" id="PF00583">
    <property type="entry name" value="Acetyltransf_1"/>
    <property type="match status" value="1"/>
</dbReference>
<accession>A0A3B7RU73</accession>
<protein>
    <submittedName>
        <fullName evidence="3">GNAT family N-acetyltransferase</fullName>
    </submittedName>
</protein>
<evidence type="ECO:0000313" key="3">
    <source>
        <dbReference type="EMBL" id="AYA37857.1"/>
    </source>
</evidence>